<feature type="region of interest" description="Disordered" evidence="1">
    <location>
        <begin position="22"/>
        <end position="76"/>
    </location>
</feature>
<dbReference type="RefSeq" id="WP_243450804.1">
    <property type="nucleotide sequence ID" value="NZ_BMJM01000015.1"/>
</dbReference>
<organism evidence="3 4">
    <name type="scientific">Sandarakinorhabdus glacialis</name>
    <dbReference type="NCBI Taxonomy" id="1614636"/>
    <lineage>
        <taxon>Bacteria</taxon>
        <taxon>Pseudomonadati</taxon>
        <taxon>Pseudomonadota</taxon>
        <taxon>Alphaproteobacteria</taxon>
        <taxon>Sphingomonadales</taxon>
        <taxon>Sphingosinicellaceae</taxon>
        <taxon>Sandarakinorhabdus</taxon>
    </lineage>
</organism>
<dbReference type="AlphaFoldDB" id="A0A917A257"/>
<dbReference type="GO" id="GO:0006878">
    <property type="term" value="P:intracellular copper ion homeostasis"/>
    <property type="evidence" value="ECO:0007669"/>
    <property type="project" value="InterPro"/>
</dbReference>
<name>A0A917A257_9SPHN</name>
<evidence type="ECO:0000256" key="1">
    <source>
        <dbReference type="SAM" id="MobiDB-lite"/>
    </source>
</evidence>
<feature type="signal peptide" evidence="2">
    <location>
        <begin position="1"/>
        <end position="19"/>
    </location>
</feature>
<dbReference type="GO" id="GO:0009279">
    <property type="term" value="C:cell outer membrane"/>
    <property type="evidence" value="ECO:0007669"/>
    <property type="project" value="InterPro"/>
</dbReference>
<comment type="caution">
    <text evidence="3">The sequence shown here is derived from an EMBL/GenBank/DDBJ whole genome shotgun (WGS) entry which is preliminary data.</text>
</comment>
<feature type="compositionally biased region" description="Low complexity" evidence="1">
    <location>
        <begin position="54"/>
        <end position="69"/>
    </location>
</feature>
<gene>
    <name evidence="3" type="ORF">GCM10011529_29460</name>
</gene>
<evidence type="ECO:0000313" key="4">
    <source>
        <dbReference type="Proteomes" id="UP000635071"/>
    </source>
</evidence>
<dbReference type="Proteomes" id="UP000635071">
    <property type="component" value="Unassembled WGS sequence"/>
</dbReference>
<protein>
    <submittedName>
        <fullName evidence="3">Copper resistance protein B</fullName>
    </submittedName>
</protein>
<evidence type="ECO:0000313" key="3">
    <source>
        <dbReference type="EMBL" id="GGE20945.1"/>
    </source>
</evidence>
<feature type="chain" id="PRO_5037263668" evidence="2">
    <location>
        <begin position="20"/>
        <end position="310"/>
    </location>
</feature>
<proteinExistence type="predicted"/>
<keyword evidence="4" id="KW-1185">Reference proteome</keyword>
<dbReference type="InterPro" id="IPR007939">
    <property type="entry name" value="Cu-R_B_prcur"/>
</dbReference>
<evidence type="ECO:0000256" key="2">
    <source>
        <dbReference type="SAM" id="SignalP"/>
    </source>
</evidence>
<dbReference type="Pfam" id="PF05275">
    <property type="entry name" value="CopB"/>
    <property type="match status" value="1"/>
</dbReference>
<dbReference type="GO" id="GO:0005507">
    <property type="term" value="F:copper ion binding"/>
    <property type="evidence" value="ECO:0007669"/>
    <property type="project" value="InterPro"/>
</dbReference>
<sequence>MKRLAIAIAAIGFAAPINAQQPAAADPHAGHDMGAKPAPETPVADPHAGHDMGAKPAAGPAGEEVGTAPAPAPPIDHAADAVWGAAALTASRASLRREHGGFQGSMILFNLAEYQARSGTDGYRWEGEGWFGGDIHRFVLKSEGEGDVRGSVENAEVQALYSRAIDPWWNLQAGVRYDIRPDPQRAFAVLGIEGLAPYWFKAGGALFLSTKGELLGRIEGFYDQRITQRLVLQPRAEIDVAAQDIPEIGVGAGLSSVEVGLRLRYEIEREFAPYIGIEWASDIGDTARYARAVGKEPSSFSLVAGIRFWF</sequence>
<dbReference type="EMBL" id="BMJM01000015">
    <property type="protein sequence ID" value="GGE20945.1"/>
    <property type="molecule type" value="Genomic_DNA"/>
</dbReference>
<keyword evidence="2" id="KW-0732">Signal</keyword>
<accession>A0A917A257</accession>
<reference evidence="3" key="2">
    <citation type="submission" date="2020-09" db="EMBL/GenBank/DDBJ databases">
        <authorList>
            <person name="Sun Q."/>
            <person name="Zhou Y."/>
        </authorList>
    </citation>
    <scope>NUCLEOTIDE SEQUENCE</scope>
    <source>
        <strain evidence="3">CGMCC 1.15519</strain>
    </source>
</reference>
<reference evidence="3" key="1">
    <citation type="journal article" date="2014" name="Int. J. Syst. Evol. Microbiol.">
        <title>Complete genome sequence of Corynebacterium casei LMG S-19264T (=DSM 44701T), isolated from a smear-ripened cheese.</title>
        <authorList>
            <consortium name="US DOE Joint Genome Institute (JGI-PGF)"/>
            <person name="Walter F."/>
            <person name="Albersmeier A."/>
            <person name="Kalinowski J."/>
            <person name="Ruckert C."/>
        </authorList>
    </citation>
    <scope>NUCLEOTIDE SEQUENCE</scope>
    <source>
        <strain evidence="3">CGMCC 1.15519</strain>
    </source>
</reference>